<proteinExistence type="predicted"/>
<sequence length="38" mass="4255">MPAKNDRACTSSNRIEVTDRPLLHLYQFVFCGIGSLNS</sequence>
<name>A0A0E9W1P5_ANGAN</name>
<evidence type="ECO:0000313" key="1">
    <source>
        <dbReference type="EMBL" id="JAH83490.1"/>
    </source>
</evidence>
<dbReference type="EMBL" id="GBXM01025087">
    <property type="protein sequence ID" value="JAH83490.1"/>
    <property type="molecule type" value="Transcribed_RNA"/>
</dbReference>
<reference evidence="1" key="2">
    <citation type="journal article" date="2015" name="Fish Shellfish Immunol.">
        <title>Early steps in the European eel (Anguilla anguilla)-Vibrio vulnificus interaction in the gills: Role of the RtxA13 toxin.</title>
        <authorList>
            <person name="Callol A."/>
            <person name="Pajuelo D."/>
            <person name="Ebbesson L."/>
            <person name="Teles M."/>
            <person name="MacKenzie S."/>
            <person name="Amaro C."/>
        </authorList>
    </citation>
    <scope>NUCLEOTIDE SEQUENCE</scope>
</reference>
<protein>
    <submittedName>
        <fullName evidence="1">Uncharacterized protein</fullName>
    </submittedName>
</protein>
<dbReference type="AlphaFoldDB" id="A0A0E9W1P5"/>
<organism evidence="1">
    <name type="scientific">Anguilla anguilla</name>
    <name type="common">European freshwater eel</name>
    <name type="synonym">Muraena anguilla</name>
    <dbReference type="NCBI Taxonomy" id="7936"/>
    <lineage>
        <taxon>Eukaryota</taxon>
        <taxon>Metazoa</taxon>
        <taxon>Chordata</taxon>
        <taxon>Craniata</taxon>
        <taxon>Vertebrata</taxon>
        <taxon>Euteleostomi</taxon>
        <taxon>Actinopterygii</taxon>
        <taxon>Neopterygii</taxon>
        <taxon>Teleostei</taxon>
        <taxon>Anguilliformes</taxon>
        <taxon>Anguillidae</taxon>
        <taxon>Anguilla</taxon>
    </lineage>
</organism>
<reference evidence="1" key="1">
    <citation type="submission" date="2014-11" db="EMBL/GenBank/DDBJ databases">
        <authorList>
            <person name="Amaro Gonzalez C."/>
        </authorList>
    </citation>
    <scope>NUCLEOTIDE SEQUENCE</scope>
</reference>
<accession>A0A0E9W1P5</accession>